<name>A0ACB1AIX9_MELEN</name>
<evidence type="ECO:0000313" key="2">
    <source>
        <dbReference type="Proteomes" id="UP001497535"/>
    </source>
</evidence>
<proteinExistence type="predicted"/>
<keyword evidence="2" id="KW-1185">Reference proteome</keyword>
<reference evidence="1" key="1">
    <citation type="submission" date="2023-11" db="EMBL/GenBank/DDBJ databases">
        <authorList>
            <person name="Poullet M."/>
        </authorList>
    </citation>
    <scope>NUCLEOTIDE SEQUENCE</scope>
    <source>
        <strain evidence="1">E1834</strain>
    </source>
</reference>
<protein>
    <submittedName>
        <fullName evidence="1">Uncharacterized protein</fullName>
    </submittedName>
</protein>
<organism evidence="1 2">
    <name type="scientific">Meloidogyne enterolobii</name>
    <name type="common">Root-knot nematode worm</name>
    <name type="synonym">Meloidogyne mayaguensis</name>
    <dbReference type="NCBI Taxonomy" id="390850"/>
    <lineage>
        <taxon>Eukaryota</taxon>
        <taxon>Metazoa</taxon>
        <taxon>Ecdysozoa</taxon>
        <taxon>Nematoda</taxon>
        <taxon>Chromadorea</taxon>
        <taxon>Rhabditida</taxon>
        <taxon>Tylenchina</taxon>
        <taxon>Tylenchomorpha</taxon>
        <taxon>Tylenchoidea</taxon>
        <taxon>Meloidogynidae</taxon>
        <taxon>Meloidogyninae</taxon>
        <taxon>Meloidogyne</taxon>
    </lineage>
</organism>
<evidence type="ECO:0000313" key="1">
    <source>
        <dbReference type="EMBL" id="CAK5091188.1"/>
    </source>
</evidence>
<accession>A0ACB1AIX9</accession>
<gene>
    <name evidence="1" type="ORF">MENTE1834_LOCUS39013</name>
</gene>
<sequence length="224" mass="25699">MVNTVYFSVSVPFPVLDKHFVFVTGSSIKLGNWKANKALKLKKDKDDRWVGIIKLVGLPTNYTYFIGYYIKSEKSAKKDVAIFQWETLVKPRSLLTSHVLANKRVKLYNVFGEEGDDIKYNFDQVLPGDSLELSIKKEIGGVKGVDLDLKKKSKTVSGTQHKKKDDIINEKNDQIKEKNRQIRTLRGRITQLEQDKNALKDDNKYLTQQNKYLTDCLLKSLPSL</sequence>
<comment type="caution">
    <text evidence="1">The sequence shown here is derived from an EMBL/GenBank/DDBJ whole genome shotgun (WGS) entry which is preliminary data.</text>
</comment>
<dbReference type="EMBL" id="CAVMJV010000086">
    <property type="protein sequence ID" value="CAK5091188.1"/>
    <property type="molecule type" value="Genomic_DNA"/>
</dbReference>
<dbReference type="Proteomes" id="UP001497535">
    <property type="component" value="Unassembled WGS sequence"/>
</dbReference>